<dbReference type="GO" id="GO:0098542">
    <property type="term" value="P:defense response to other organism"/>
    <property type="evidence" value="ECO:0000318"/>
    <property type="project" value="GO_Central"/>
</dbReference>
<evidence type="ECO:0000313" key="10">
    <source>
        <dbReference type="Proteomes" id="UP000008810"/>
    </source>
</evidence>
<dbReference type="SUPFAM" id="SSF52540">
    <property type="entry name" value="P-loop containing nucleoside triphosphate hydrolases"/>
    <property type="match status" value="1"/>
</dbReference>
<keyword evidence="10" id="KW-1185">Reference proteome</keyword>
<proteinExistence type="inferred from homology"/>
<evidence type="ECO:0000256" key="5">
    <source>
        <dbReference type="ARBA" id="ARBA00022821"/>
    </source>
</evidence>
<evidence type="ECO:0000256" key="4">
    <source>
        <dbReference type="ARBA" id="ARBA00022741"/>
    </source>
</evidence>
<dbReference type="PRINTS" id="PR00364">
    <property type="entry name" value="DISEASERSIST"/>
</dbReference>
<reference evidence="8" key="2">
    <citation type="submission" date="2017-06" db="EMBL/GenBank/DDBJ databases">
        <title>WGS assembly of Brachypodium distachyon.</title>
        <authorList>
            <consortium name="The International Brachypodium Initiative"/>
            <person name="Lucas S."/>
            <person name="Harmon-Smith M."/>
            <person name="Lail K."/>
            <person name="Tice H."/>
            <person name="Grimwood J."/>
            <person name="Bruce D."/>
            <person name="Barry K."/>
            <person name="Shu S."/>
            <person name="Lindquist E."/>
            <person name="Wang M."/>
            <person name="Pitluck S."/>
            <person name="Vogel J.P."/>
            <person name="Garvin D.F."/>
            <person name="Mockler T.C."/>
            <person name="Schmutz J."/>
            <person name="Rokhsar D."/>
            <person name="Bevan M.W."/>
        </authorList>
    </citation>
    <scope>NUCLEOTIDE SEQUENCE</scope>
    <source>
        <strain evidence="8">Bd21</strain>
    </source>
</reference>
<evidence type="ECO:0000313" key="9">
    <source>
        <dbReference type="EnsemblPlants" id="PNT63303"/>
    </source>
</evidence>
<dbReference type="InterPro" id="IPR027417">
    <property type="entry name" value="P-loop_NTPase"/>
</dbReference>
<evidence type="ECO:0000256" key="3">
    <source>
        <dbReference type="ARBA" id="ARBA00022737"/>
    </source>
</evidence>
<comment type="similarity">
    <text evidence="1">Belongs to the disease resistance NB-LRR family.</text>
</comment>
<dbReference type="InterPro" id="IPR044974">
    <property type="entry name" value="Disease_R_plants"/>
</dbReference>
<dbReference type="Gene3D" id="3.40.50.300">
    <property type="entry name" value="P-loop containing nucleotide triphosphate hydrolases"/>
    <property type="match status" value="1"/>
</dbReference>
<dbReference type="EMBL" id="CM000883">
    <property type="protein sequence ID" value="PNT63304.1"/>
    <property type="molecule type" value="Genomic_DNA"/>
</dbReference>
<dbReference type="EMBL" id="CM000883">
    <property type="protein sequence ID" value="PNT63303.1"/>
    <property type="molecule type" value="Genomic_DNA"/>
</dbReference>
<dbReference type="Pfam" id="PF18052">
    <property type="entry name" value="Rx_N"/>
    <property type="match status" value="1"/>
</dbReference>
<feature type="compositionally biased region" description="Polar residues" evidence="6">
    <location>
        <begin position="149"/>
        <end position="163"/>
    </location>
</feature>
<dbReference type="InParanoid" id="A0A2K2CMQ3"/>
<dbReference type="Proteomes" id="UP000008810">
    <property type="component" value="Chromosome 4"/>
</dbReference>
<dbReference type="Gramene" id="PNT63303">
    <property type="protein sequence ID" value="PNT63303"/>
    <property type="gene ID" value="BRADI_4g13978v3"/>
</dbReference>
<keyword evidence="3" id="KW-0677">Repeat</keyword>
<gene>
    <name evidence="8" type="ORF">BRADI_4g13978v3</name>
</gene>
<dbReference type="PANTHER" id="PTHR23155:SF983">
    <property type="entry name" value="NB-ARC DOMAIN CONTAINING PROTEIN, EXPRESSED"/>
    <property type="match status" value="1"/>
</dbReference>
<keyword evidence="2" id="KW-0433">Leucine-rich repeat</keyword>
<dbReference type="AlphaFoldDB" id="A0A2K2CMQ3"/>
<evidence type="ECO:0000259" key="7">
    <source>
        <dbReference type="Pfam" id="PF18052"/>
    </source>
</evidence>
<protein>
    <recommendedName>
        <fullName evidence="7">Disease resistance N-terminal domain-containing protein</fullName>
    </recommendedName>
</protein>
<dbReference type="EnsemblPlants" id="PNT63304">
    <property type="protein sequence ID" value="PNT63304"/>
    <property type="gene ID" value="BRADI_4g13978v3"/>
</dbReference>
<evidence type="ECO:0000256" key="2">
    <source>
        <dbReference type="ARBA" id="ARBA00022614"/>
    </source>
</evidence>
<reference evidence="8 9" key="1">
    <citation type="journal article" date="2010" name="Nature">
        <title>Genome sequencing and analysis of the model grass Brachypodium distachyon.</title>
        <authorList>
            <consortium name="International Brachypodium Initiative"/>
        </authorList>
    </citation>
    <scope>NUCLEOTIDE SEQUENCE [LARGE SCALE GENOMIC DNA]</scope>
    <source>
        <strain evidence="8 9">Bd21</strain>
    </source>
</reference>
<name>A0A2K2CMQ3_BRADI</name>
<feature type="region of interest" description="Disordered" evidence="6">
    <location>
        <begin position="136"/>
        <end position="165"/>
    </location>
</feature>
<dbReference type="Gramene" id="PNT63304">
    <property type="protein sequence ID" value="PNT63304"/>
    <property type="gene ID" value="BRADI_4g13978v3"/>
</dbReference>
<feature type="domain" description="Disease resistance N-terminal" evidence="7">
    <location>
        <begin position="15"/>
        <end position="97"/>
    </location>
</feature>
<dbReference type="EnsemblPlants" id="PNT63303">
    <property type="protein sequence ID" value="PNT63303"/>
    <property type="gene ID" value="BRADI_4g13978v3"/>
</dbReference>
<dbReference type="GO" id="GO:0043531">
    <property type="term" value="F:ADP binding"/>
    <property type="evidence" value="ECO:0007669"/>
    <property type="project" value="InterPro"/>
</dbReference>
<dbReference type="OrthoDB" id="648651at2759"/>
<accession>A0A2K2CMQ3</accession>
<organism evidence="8">
    <name type="scientific">Brachypodium distachyon</name>
    <name type="common">Purple false brome</name>
    <name type="synonym">Trachynia distachya</name>
    <dbReference type="NCBI Taxonomy" id="15368"/>
    <lineage>
        <taxon>Eukaryota</taxon>
        <taxon>Viridiplantae</taxon>
        <taxon>Streptophyta</taxon>
        <taxon>Embryophyta</taxon>
        <taxon>Tracheophyta</taxon>
        <taxon>Spermatophyta</taxon>
        <taxon>Magnoliopsida</taxon>
        <taxon>Liliopsida</taxon>
        <taxon>Poales</taxon>
        <taxon>Poaceae</taxon>
        <taxon>BOP clade</taxon>
        <taxon>Pooideae</taxon>
        <taxon>Stipodae</taxon>
        <taxon>Brachypodieae</taxon>
        <taxon>Brachypodium</taxon>
    </lineage>
</organism>
<sequence>MVMAEQAAATALANVVMGRVDRELGAKYRMWKSIQRESASLRTDLVMLTAAMDDQQSRIGPRRTTAVERAVGEEMRELTHDIEDCIERFLHRVTFRAGASRAQRAAHVVRTFRTRLRFAGKIMEFKGRVQEARQRVLSSSSSSADEPSRSANLQEAARGSSSGPVGIAEATSELRALLDVRPNGDGEAKQRTSNTSARLRVVAVVGFGGSGKTTLARAVYDSVLKEGTLPCAWVDGHSLDDHKDASAGGIINRICDQLRFREQCCSATCPLNWNTSTTGKTGCSILESFERRAQSFQHLGQAEGVREALGIRVERSVRNSELSTPSDGTIARRFIVIDDIKTEHMKQWDDVRNAFKDNDRILVTTATQSVANRCSNHPHQNKETFGYVYNMRPLGKDDSMKIALLGRCTPELKQGAEKLLTKCGGLPLALHSVACRLSDESVPTGEFCSKLCQDLGAYLDSQDVDEPNFARLRGVLRENYTGLSNHTVRTCLLYLGIFPMDRPLKRSVIMQTRTSPAEPMASCTCSCCTSPCPRNSSCPLRLVLSTRKPVTSSSMPAATAQTPE</sequence>
<keyword evidence="5" id="KW-0611">Plant defense</keyword>
<dbReference type="Gene3D" id="1.20.5.4130">
    <property type="match status" value="1"/>
</dbReference>
<reference evidence="9" key="3">
    <citation type="submission" date="2018-08" db="UniProtKB">
        <authorList>
            <consortium name="EnsemblPlants"/>
        </authorList>
    </citation>
    <scope>IDENTIFICATION</scope>
    <source>
        <strain evidence="9">cv. Bd21</strain>
    </source>
</reference>
<evidence type="ECO:0000256" key="6">
    <source>
        <dbReference type="SAM" id="MobiDB-lite"/>
    </source>
</evidence>
<dbReference type="InterPro" id="IPR041118">
    <property type="entry name" value="Rx_N"/>
</dbReference>
<dbReference type="PANTHER" id="PTHR23155">
    <property type="entry name" value="DISEASE RESISTANCE PROTEIN RP"/>
    <property type="match status" value="1"/>
</dbReference>
<evidence type="ECO:0000256" key="1">
    <source>
        <dbReference type="ARBA" id="ARBA00008894"/>
    </source>
</evidence>
<keyword evidence="4" id="KW-0547">Nucleotide-binding</keyword>
<evidence type="ECO:0000313" key="8">
    <source>
        <dbReference type="EMBL" id="PNT63303.1"/>
    </source>
</evidence>